<feature type="transmembrane region" description="Helical" evidence="7">
    <location>
        <begin position="65"/>
        <end position="87"/>
    </location>
</feature>
<keyword evidence="2 7" id="KW-1003">Cell membrane</keyword>
<gene>
    <name evidence="7" type="primary">lgt</name>
    <name evidence="8" type="ORF">DIU31_024135</name>
    <name evidence="9" type="ORF">J3L21_03310</name>
</gene>
<evidence type="ECO:0000256" key="3">
    <source>
        <dbReference type="ARBA" id="ARBA00022679"/>
    </source>
</evidence>
<dbReference type="GO" id="GO:0005886">
    <property type="term" value="C:plasma membrane"/>
    <property type="evidence" value="ECO:0007669"/>
    <property type="project" value="UniProtKB-SubCell"/>
</dbReference>
<comment type="catalytic activity">
    <reaction evidence="7">
        <text>L-cysteinyl-[prolipoprotein] + a 1,2-diacyl-sn-glycero-3-phospho-(1'-sn-glycerol) = an S-1,2-diacyl-sn-glyceryl-L-cysteinyl-[prolipoprotein] + sn-glycerol 1-phosphate + H(+)</text>
        <dbReference type="Rhea" id="RHEA:56712"/>
        <dbReference type="Rhea" id="RHEA-COMP:14679"/>
        <dbReference type="Rhea" id="RHEA-COMP:14680"/>
        <dbReference type="ChEBI" id="CHEBI:15378"/>
        <dbReference type="ChEBI" id="CHEBI:29950"/>
        <dbReference type="ChEBI" id="CHEBI:57685"/>
        <dbReference type="ChEBI" id="CHEBI:64716"/>
        <dbReference type="ChEBI" id="CHEBI:140658"/>
        <dbReference type="EC" id="2.5.1.145"/>
    </reaction>
</comment>
<keyword evidence="4 7" id="KW-0812">Transmembrane</keyword>
<reference evidence="9 11" key="2">
    <citation type="submission" date="2021-03" db="EMBL/GenBank/DDBJ databases">
        <title>Mucilaginibacter strains isolated from gold and copper mining confer multi heavy-metal resistance.</title>
        <authorList>
            <person name="Li Y."/>
        </authorList>
    </citation>
    <scope>NUCLEOTIDE SEQUENCE [LARGE SCALE GENOMIC DNA]</scope>
    <source>
        <strain evidence="9 11">P2-4</strain>
    </source>
</reference>
<keyword evidence="11" id="KW-1185">Reference proteome</keyword>
<dbReference type="AlphaFoldDB" id="A0AAE6JKX4"/>
<comment type="pathway">
    <text evidence="7">Protein modification; lipoprotein biosynthesis (diacylglyceryl transfer).</text>
</comment>
<feature type="transmembrane region" description="Helical" evidence="7">
    <location>
        <begin position="325"/>
        <end position="342"/>
    </location>
</feature>
<evidence type="ECO:0000256" key="6">
    <source>
        <dbReference type="ARBA" id="ARBA00023136"/>
    </source>
</evidence>
<dbReference type="HAMAP" id="MF_01147">
    <property type="entry name" value="Lgt"/>
    <property type="match status" value="1"/>
</dbReference>
<dbReference type="PANTHER" id="PTHR30589">
    <property type="entry name" value="PROLIPOPROTEIN DIACYLGLYCERYL TRANSFERASE"/>
    <property type="match status" value="1"/>
</dbReference>
<keyword evidence="3 7" id="KW-0808">Transferase</keyword>
<dbReference type="PANTHER" id="PTHR30589:SF0">
    <property type="entry name" value="PHOSPHATIDYLGLYCEROL--PROLIPOPROTEIN DIACYLGLYCERYL TRANSFERASE"/>
    <property type="match status" value="1"/>
</dbReference>
<dbReference type="GO" id="GO:0008961">
    <property type="term" value="F:phosphatidylglycerol-prolipoprotein diacylglyceryl transferase activity"/>
    <property type="evidence" value="ECO:0007669"/>
    <property type="project" value="UniProtKB-UniRule"/>
</dbReference>
<feature type="binding site" evidence="7">
    <location>
        <position position="238"/>
    </location>
    <ligand>
        <name>a 1,2-diacyl-sn-glycero-3-phospho-(1'-sn-glycerol)</name>
        <dbReference type="ChEBI" id="CHEBI:64716"/>
    </ligand>
</feature>
<comment type="function">
    <text evidence="7">Catalyzes the transfer of the diacylglyceryl group from phosphatidylglycerol to the sulfhydryl group of the N-terminal cysteine of a prolipoprotein, the first step in the formation of mature lipoproteins.</text>
</comment>
<evidence type="ECO:0000313" key="9">
    <source>
        <dbReference type="EMBL" id="QTE51020.1"/>
    </source>
</evidence>
<feature type="transmembrane region" description="Helical" evidence="7">
    <location>
        <begin position="362"/>
        <end position="379"/>
    </location>
</feature>
<comment type="subcellular location">
    <subcellularLocation>
        <location evidence="7">Cell membrane</location>
        <topology evidence="7">Multi-pass membrane protein</topology>
    </subcellularLocation>
</comment>
<accession>A0AAE6JKX4</accession>
<dbReference type="InterPro" id="IPR001640">
    <property type="entry name" value="Lgt"/>
</dbReference>
<evidence type="ECO:0000313" key="8">
    <source>
        <dbReference type="EMBL" id="QEM06452.1"/>
    </source>
</evidence>
<dbReference type="Pfam" id="PF01790">
    <property type="entry name" value="LGT"/>
    <property type="match status" value="1"/>
</dbReference>
<organism evidence="8 10">
    <name type="scientific">Mucilaginibacter rubeus</name>
    <dbReference type="NCBI Taxonomy" id="2027860"/>
    <lineage>
        <taxon>Bacteria</taxon>
        <taxon>Pseudomonadati</taxon>
        <taxon>Bacteroidota</taxon>
        <taxon>Sphingobacteriia</taxon>
        <taxon>Sphingobacteriales</taxon>
        <taxon>Sphingobacteriaceae</taxon>
        <taxon>Mucilaginibacter</taxon>
    </lineage>
</organism>
<proteinExistence type="inferred from homology"/>
<keyword evidence="6 7" id="KW-0472">Membrane</keyword>
<dbReference type="RefSeq" id="WP_112653419.1">
    <property type="nucleotide sequence ID" value="NZ_CP043451.1"/>
</dbReference>
<evidence type="ECO:0000256" key="4">
    <source>
        <dbReference type="ARBA" id="ARBA00022692"/>
    </source>
</evidence>
<evidence type="ECO:0000256" key="5">
    <source>
        <dbReference type="ARBA" id="ARBA00022989"/>
    </source>
</evidence>
<reference evidence="8 10" key="1">
    <citation type="submission" date="2019-08" db="EMBL/GenBank/DDBJ databases">
        <title>Comparative genome analysis confer to the adaptation heavy metal polluted environment.</title>
        <authorList>
            <person name="Li Y."/>
        </authorList>
    </citation>
    <scope>NUCLEOTIDE SEQUENCE [LARGE SCALE GENOMIC DNA]</scope>
    <source>
        <strain evidence="8 10">P2</strain>
    </source>
</reference>
<evidence type="ECO:0000256" key="7">
    <source>
        <dbReference type="HAMAP-Rule" id="MF_01147"/>
    </source>
</evidence>
<comment type="similarity">
    <text evidence="1 7">Belongs to the Lgt family.</text>
</comment>
<evidence type="ECO:0000256" key="1">
    <source>
        <dbReference type="ARBA" id="ARBA00007150"/>
    </source>
</evidence>
<keyword evidence="5 7" id="KW-1133">Transmembrane helix</keyword>
<name>A0AAE6JKX4_9SPHI</name>
<dbReference type="Proteomes" id="UP000663940">
    <property type="component" value="Chromosome"/>
</dbReference>
<dbReference type="Proteomes" id="UP000250557">
    <property type="component" value="Chromosome"/>
</dbReference>
<dbReference type="GO" id="GO:0042158">
    <property type="term" value="P:lipoprotein biosynthetic process"/>
    <property type="evidence" value="ECO:0007669"/>
    <property type="project" value="UniProtKB-UniRule"/>
</dbReference>
<feature type="transmembrane region" description="Helical" evidence="7">
    <location>
        <begin position="189"/>
        <end position="213"/>
    </location>
</feature>
<evidence type="ECO:0000256" key="2">
    <source>
        <dbReference type="ARBA" id="ARBA00022475"/>
    </source>
</evidence>
<sequence>MYPTFSDLLHDLFGWDILLPIQTFGLFVAISFLTASFILRKELRRKELAGLLSPRKEMVRIGNSFSFISIAVNFAAGSTIGLLLMALADICFNKTNWVNTFKSLGMLLYFVLKQHWILLVVSGLAFLVIRYIIQTRNNPEKPIIQEKQIWPHEHVDAILGIAAIGGLIGAKFFDALENWSSYMAHPESFIAFSGLTFYGGLIVAALGIFIYATKKGIGRWHLADSAAPALMIGYGIGRIGCHMAGDGDWGIENPYPKPFHGLPDWLWSYTYPHNVSDQGIPIPGCGGPHCFELSHGVYPTSLYEFAACTLLFAILWLIRKRLKAAGMLFGVYLCLNGAERFLVELIRVNNRYQWGFFRPTQAELISVALLLTGTVLITLRSKLRQSTRETELKLVYKKQHKTDP</sequence>
<feature type="transmembrane region" description="Helical" evidence="7">
    <location>
        <begin position="107"/>
        <end position="133"/>
    </location>
</feature>
<dbReference type="EC" id="2.5.1.145" evidence="7"/>
<feature type="transmembrane region" description="Helical" evidence="7">
    <location>
        <begin position="12"/>
        <end position="39"/>
    </location>
</feature>
<feature type="transmembrane region" description="Helical" evidence="7">
    <location>
        <begin position="154"/>
        <end position="173"/>
    </location>
</feature>
<feature type="transmembrane region" description="Helical" evidence="7">
    <location>
        <begin position="225"/>
        <end position="245"/>
    </location>
</feature>
<evidence type="ECO:0000313" key="11">
    <source>
        <dbReference type="Proteomes" id="UP000663940"/>
    </source>
</evidence>
<dbReference type="EMBL" id="CP071880">
    <property type="protein sequence ID" value="QTE51020.1"/>
    <property type="molecule type" value="Genomic_DNA"/>
</dbReference>
<feature type="transmembrane region" description="Helical" evidence="7">
    <location>
        <begin position="301"/>
        <end position="318"/>
    </location>
</feature>
<dbReference type="EMBL" id="CP043451">
    <property type="protein sequence ID" value="QEM06452.1"/>
    <property type="molecule type" value="Genomic_DNA"/>
</dbReference>
<protein>
    <recommendedName>
        <fullName evidence="7">Phosphatidylglycerol--prolipoprotein diacylglyceryl transferase</fullName>
        <ecNumber evidence="7">2.5.1.145</ecNumber>
    </recommendedName>
</protein>
<evidence type="ECO:0000313" key="10">
    <source>
        <dbReference type="Proteomes" id="UP000250557"/>
    </source>
</evidence>